<dbReference type="AlphaFoldDB" id="A0A9P6SR19"/>
<comment type="caution">
    <text evidence="1">The sequence shown here is derived from an EMBL/GenBank/DDBJ whole genome shotgun (WGS) entry which is preliminary data.</text>
</comment>
<evidence type="ECO:0000313" key="1">
    <source>
        <dbReference type="EMBL" id="KAF9991915.1"/>
    </source>
</evidence>
<reference evidence="1" key="1">
    <citation type="journal article" date="2020" name="Fungal Divers.">
        <title>Resolving the Mortierellaceae phylogeny through synthesis of multi-gene phylogenetics and phylogenomics.</title>
        <authorList>
            <person name="Vandepol N."/>
            <person name="Liber J."/>
            <person name="Desiro A."/>
            <person name="Na H."/>
            <person name="Kennedy M."/>
            <person name="Barry K."/>
            <person name="Grigoriev I.V."/>
            <person name="Miller A.N."/>
            <person name="O'Donnell K."/>
            <person name="Stajich J.E."/>
            <person name="Bonito G."/>
        </authorList>
    </citation>
    <scope>NUCLEOTIDE SEQUENCE</scope>
    <source>
        <strain evidence="1">MES-2147</strain>
    </source>
</reference>
<dbReference type="EMBL" id="JAAAHW010002454">
    <property type="protein sequence ID" value="KAF9991915.1"/>
    <property type="molecule type" value="Genomic_DNA"/>
</dbReference>
<organism evidence="1 2">
    <name type="scientific">Modicella reniformis</name>
    <dbReference type="NCBI Taxonomy" id="1440133"/>
    <lineage>
        <taxon>Eukaryota</taxon>
        <taxon>Fungi</taxon>
        <taxon>Fungi incertae sedis</taxon>
        <taxon>Mucoromycota</taxon>
        <taxon>Mortierellomycotina</taxon>
        <taxon>Mortierellomycetes</taxon>
        <taxon>Mortierellales</taxon>
        <taxon>Mortierellaceae</taxon>
        <taxon>Modicella</taxon>
    </lineage>
</organism>
<accession>A0A9P6SR19</accession>
<evidence type="ECO:0000313" key="2">
    <source>
        <dbReference type="Proteomes" id="UP000749646"/>
    </source>
</evidence>
<protein>
    <submittedName>
        <fullName evidence="1">Uncharacterized protein</fullName>
    </submittedName>
</protein>
<dbReference type="Proteomes" id="UP000749646">
    <property type="component" value="Unassembled WGS sequence"/>
</dbReference>
<gene>
    <name evidence="1" type="ORF">BGZ65_012944</name>
</gene>
<name>A0A9P6SR19_9FUNG</name>
<dbReference type="OrthoDB" id="2446503at2759"/>
<proteinExistence type="predicted"/>
<sequence length="102" mass="11661">MAFEGIWNVVMPMGRSRELVRFSKTDLLSSLQIPSERHLLVAGLETKNDYFEGIPWIVIQHNLDVIRNITISTGPRTESVTKAVDLYLEQIKVRGNKTLSDY</sequence>
<keyword evidence="2" id="KW-1185">Reference proteome</keyword>